<evidence type="ECO:0000313" key="2">
    <source>
        <dbReference type="Proteomes" id="UP000037643"/>
    </source>
</evidence>
<dbReference type="STRING" id="543877.AM2010_34"/>
<gene>
    <name evidence="1" type="ORF">AM2010_34</name>
</gene>
<reference evidence="1 2" key="1">
    <citation type="submission" date="2015-06" db="EMBL/GenBank/DDBJ databases">
        <authorList>
            <person name="Kim K.M."/>
        </authorList>
    </citation>
    <scope>NUCLEOTIDE SEQUENCE [LARGE SCALE GENOMIC DNA]</scope>
    <source>
        <strain evidence="1 2">KCTC 22370</strain>
    </source>
</reference>
<sequence length="112" mass="12317">MTAHDLPNRIVWDDLIRRRTVARAQMDLAYASGEPESVTDQLNDKHAAALDACLLTPAGCLADVRAKLELIDDWDIADGWWCAQEAIAILALDAKRLLPVDHNERLATEGAA</sequence>
<dbReference type="KEGG" id="amx:AM2010_34"/>
<accession>A0A0G3X701</accession>
<name>A0A0G3X701_9SPHN</name>
<evidence type="ECO:0000313" key="1">
    <source>
        <dbReference type="EMBL" id="AKM06128.1"/>
    </source>
</evidence>
<protein>
    <submittedName>
        <fullName evidence="1">Uncharacterized protein</fullName>
    </submittedName>
</protein>
<proteinExistence type="predicted"/>
<dbReference type="EMBL" id="CP011805">
    <property type="protein sequence ID" value="AKM06128.1"/>
    <property type="molecule type" value="Genomic_DNA"/>
</dbReference>
<keyword evidence="2" id="KW-1185">Reference proteome</keyword>
<dbReference type="Proteomes" id="UP000037643">
    <property type="component" value="Chromosome"/>
</dbReference>
<dbReference type="RefSeq" id="WP_047805367.1">
    <property type="nucleotide sequence ID" value="NZ_CP011805.1"/>
</dbReference>
<dbReference type="PATRIC" id="fig|543877.4.peg.35"/>
<organism evidence="1 2">
    <name type="scientific">Pelagerythrobacter marensis</name>
    <dbReference type="NCBI Taxonomy" id="543877"/>
    <lineage>
        <taxon>Bacteria</taxon>
        <taxon>Pseudomonadati</taxon>
        <taxon>Pseudomonadota</taxon>
        <taxon>Alphaproteobacteria</taxon>
        <taxon>Sphingomonadales</taxon>
        <taxon>Erythrobacteraceae</taxon>
        <taxon>Pelagerythrobacter</taxon>
    </lineage>
</organism>
<dbReference type="AlphaFoldDB" id="A0A0G3X701"/>